<proteinExistence type="predicted"/>
<organism evidence="3 4">
    <name type="scientific">Cercophora newfieldiana</name>
    <dbReference type="NCBI Taxonomy" id="92897"/>
    <lineage>
        <taxon>Eukaryota</taxon>
        <taxon>Fungi</taxon>
        <taxon>Dikarya</taxon>
        <taxon>Ascomycota</taxon>
        <taxon>Pezizomycotina</taxon>
        <taxon>Sordariomycetes</taxon>
        <taxon>Sordariomycetidae</taxon>
        <taxon>Sordariales</taxon>
        <taxon>Lasiosphaeriaceae</taxon>
        <taxon>Cercophora</taxon>
    </lineage>
</organism>
<dbReference type="Proteomes" id="UP001174936">
    <property type="component" value="Unassembled WGS sequence"/>
</dbReference>
<dbReference type="EMBL" id="JAULSV010000001">
    <property type="protein sequence ID" value="KAK0656545.1"/>
    <property type="molecule type" value="Genomic_DNA"/>
</dbReference>
<keyword evidence="1" id="KW-0812">Transmembrane</keyword>
<keyword evidence="1" id="KW-0472">Membrane</keyword>
<keyword evidence="1" id="KW-1133">Transmembrane helix</keyword>
<keyword evidence="4" id="KW-1185">Reference proteome</keyword>
<feature type="transmembrane region" description="Helical" evidence="1">
    <location>
        <begin position="80"/>
        <end position="99"/>
    </location>
</feature>
<name>A0AA39YR08_9PEZI</name>
<evidence type="ECO:0000256" key="1">
    <source>
        <dbReference type="SAM" id="Phobius"/>
    </source>
</evidence>
<feature type="signal peptide" evidence="2">
    <location>
        <begin position="1"/>
        <end position="21"/>
    </location>
</feature>
<comment type="caution">
    <text evidence="3">The sequence shown here is derived from an EMBL/GenBank/DDBJ whole genome shotgun (WGS) entry which is preliminary data.</text>
</comment>
<feature type="chain" id="PRO_5041229657" description="Transmembrane protein" evidence="2">
    <location>
        <begin position="22"/>
        <end position="100"/>
    </location>
</feature>
<dbReference type="AlphaFoldDB" id="A0AA39YR08"/>
<evidence type="ECO:0008006" key="5">
    <source>
        <dbReference type="Google" id="ProtNLM"/>
    </source>
</evidence>
<evidence type="ECO:0000313" key="4">
    <source>
        <dbReference type="Proteomes" id="UP001174936"/>
    </source>
</evidence>
<gene>
    <name evidence="3" type="ORF">B0T16DRAFT_399640</name>
</gene>
<protein>
    <recommendedName>
        <fullName evidence="5">Transmembrane protein</fullName>
    </recommendedName>
</protein>
<keyword evidence="2" id="KW-0732">Signal</keyword>
<reference evidence="3" key="1">
    <citation type="submission" date="2023-06" db="EMBL/GenBank/DDBJ databases">
        <title>Genome-scale phylogeny and comparative genomics of the fungal order Sordariales.</title>
        <authorList>
            <consortium name="Lawrence Berkeley National Laboratory"/>
            <person name="Hensen N."/>
            <person name="Bonometti L."/>
            <person name="Westerberg I."/>
            <person name="Brannstrom I.O."/>
            <person name="Guillou S."/>
            <person name="Cros-Aarteil S."/>
            <person name="Calhoun S."/>
            <person name="Haridas S."/>
            <person name="Kuo A."/>
            <person name="Mondo S."/>
            <person name="Pangilinan J."/>
            <person name="Riley R."/>
            <person name="Labutti K."/>
            <person name="Andreopoulos B."/>
            <person name="Lipzen A."/>
            <person name="Chen C."/>
            <person name="Yanf M."/>
            <person name="Daum C."/>
            <person name="Ng V."/>
            <person name="Clum A."/>
            <person name="Steindorff A."/>
            <person name="Ohm R."/>
            <person name="Martin F."/>
            <person name="Silar P."/>
            <person name="Natvig D."/>
            <person name="Lalanne C."/>
            <person name="Gautier V."/>
            <person name="Ament-Velasquez S.L."/>
            <person name="Kruys A."/>
            <person name="Hutchinson M.I."/>
            <person name="Powell A.J."/>
            <person name="Barry K."/>
            <person name="Miller A.N."/>
            <person name="Grigoriev I.V."/>
            <person name="Debuchy R."/>
            <person name="Gladieux P."/>
            <person name="Thoren M.H."/>
            <person name="Johannesson H."/>
        </authorList>
    </citation>
    <scope>NUCLEOTIDE SEQUENCE</scope>
    <source>
        <strain evidence="3">SMH2532-1</strain>
    </source>
</reference>
<sequence>MCSSTVFLALALAATLSAVVSVGILLSGDACDGRSSQKRRNSPEENTFADRFPQFTLVNDVFVDISEFVPQFVAEFPGDILFQSILALVITQVALYTLMA</sequence>
<evidence type="ECO:0000256" key="2">
    <source>
        <dbReference type="SAM" id="SignalP"/>
    </source>
</evidence>
<evidence type="ECO:0000313" key="3">
    <source>
        <dbReference type="EMBL" id="KAK0656545.1"/>
    </source>
</evidence>
<accession>A0AA39YR08</accession>